<dbReference type="EMBL" id="QKYV01000002">
    <property type="protein sequence ID" value="PZW42451.1"/>
    <property type="molecule type" value="Genomic_DNA"/>
</dbReference>
<dbReference type="PRINTS" id="PR00032">
    <property type="entry name" value="HTHARAC"/>
</dbReference>
<dbReference type="SUPFAM" id="SSF46689">
    <property type="entry name" value="Homeodomain-like"/>
    <property type="match status" value="1"/>
</dbReference>
<dbReference type="PANTHER" id="PTHR43280">
    <property type="entry name" value="ARAC-FAMILY TRANSCRIPTIONAL REGULATOR"/>
    <property type="match status" value="1"/>
</dbReference>
<dbReference type="GO" id="GO:0003700">
    <property type="term" value="F:DNA-binding transcription factor activity"/>
    <property type="evidence" value="ECO:0007669"/>
    <property type="project" value="InterPro"/>
</dbReference>
<keyword evidence="6" id="KW-1185">Reference proteome</keyword>
<name>A0A2W7I6D5_9FLAO</name>
<dbReference type="PROSITE" id="PS01124">
    <property type="entry name" value="HTH_ARAC_FAMILY_2"/>
    <property type="match status" value="1"/>
</dbReference>
<dbReference type="SMART" id="SM00342">
    <property type="entry name" value="HTH_ARAC"/>
    <property type="match status" value="1"/>
</dbReference>
<sequence>MQENLIRKHTIDELIEIMGDKPQNDDLHVHISKNKYEEIPITYPFRTDEYCLLFVVEGEIKIQLNLFEISIRSGEIIPIKPKVAVQILELSENLEIIGVSFSIDFILKNSFSKIEFDKMEFFTQENTTKLKLTPPESETVVTLSKLLEEYNNSKNINKPFKEELIKFTFGTLVFHYSSIFKQNNPNLDLSLSRNEELALRFFKILNDNFKFERSVQFYADHLSMTSGHLSKVLKEVSGKTAGQLIVDTVIMEAKILLGNPSLSIAQVADELQFSDQSFFGKYFKKHSGLSPSQFKNVKLKLQS</sequence>
<dbReference type="Pfam" id="PF12833">
    <property type="entry name" value="HTH_18"/>
    <property type="match status" value="1"/>
</dbReference>
<comment type="caution">
    <text evidence="5">The sequence shown here is derived from an EMBL/GenBank/DDBJ whole genome shotgun (WGS) entry which is preliminary data.</text>
</comment>
<keyword evidence="2 5" id="KW-0238">DNA-binding</keyword>
<gene>
    <name evidence="5" type="ORF">LX95_00762</name>
</gene>
<accession>A0A2W7I6D5</accession>
<evidence type="ECO:0000256" key="3">
    <source>
        <dbReference type="ARBA" id="ARBA00023163"/>
    </source>
</evidence>
<dbReference type="Gene3D" id="1.10.10.60">
    <property type="entry name" value="Homeodomain-like"/>
    <property type="match status" value="1"/>
</dbReference>
<keyword evidence="1" id="KW-0805">Transcription regulation</keyword>
<evidence type="ECO:0000313" key="5">
    <source>
        <dbReference type="EMBL" id="PZW42451.1"/>
    </source>
</evidence>
<dbReference type="GO" id="GO:0043565">
    <property type="term" value="F:sequence-specific DNA binding"/>
    <property type="evidence" value="ECO:0007669"/>
    <property type="project" value="InterPro"/>
</dbReference>
<reference evidence="5 6" key="1">
    <citation type="submission" date="2018-06" db="EMBL/GenBank/DDBJ databases">
        <title>Genomic Encyclopedia of Archaeal and Bacterial Type Strains, Phase II (KMG-II): from individual species to whole genera.</title>
        <authorList>
            <person name="Goeker M."/>
        </authorList>
    </citation>
    <scope>NUCLEOTIDE SEQUENCE [LARGE SCALE GENOMIC DNA]</scope>
    <source>
        <strain evidence="5 6">DSM 15361</strain>
    </source>
</reference>
<dbReference type="PANTHER" id="PTHR43280:SF32">
    <property type="entry name" value="TRANSCRIPTIONAL REGULATORY PROTEIN"/>
    <property type="match status" value="1"/>
</dbReference>
<organism evidence="5 6">
    <name type="scientific">Mesonia algae</name>
    <dbReference type="NCBI Taxonomy" id="213248"/>
    <lineage>
        <taxon>Bacteria</taxon>
        <taxon>Pseudomonadati</taxon>
        <taxon>Bacteroidota</taxon>
        <taxon>Flavobacteriia</taxon>
        <taxon>Flavobacteriales</taxon>
        <taxon>Flavobacteriaceae</taxon>
        <taxon>Mesonia</taxon>
    </lineage>
</organism>
<evidence type="ECO:0000256" key="1">
    <source>
        <dbReference type="ARBA" id="ARBA00023015"/>
    </source>
</evidence>
<dbReference type="InterPro" id="IPR020449">
    <property type="entry name" value="Tscrpt_reg_AraC-type_HTH"/>
</dbReference>
<protein>
    <submittedName>
        <fullName evidence="5">AraC-like DNA-binding protein</fullName>
    </submittedName>
</protein>
<evidence type="ECO:0000313" key="6">
    <source>
        <dbReference type="Proteomes" id="UP000249542"/>
    </source>
</evidence>
<keyword evidence="3" id="KW-0804">Transcription</keyword>
<dbReference type="InterPro" id="IPR009057">
    <property type="entry name" value="Homeodomain-like_sf"/>
</dbReference>
<feature type="domain" description="HTH araC/xylS-type" evidence="4">
    <location>
        <begin position="199"/>
        <end position="297"/>
    </location>
</feature>
<evidence type="ECO:0000256" key="2">
    <source>
        <dbReference type="ARBA" id="ARBA00023125"/>
    </source>
</evidence>
<dbReference type="AlphaFoldDB" id="A0A2W7I6D5"/>
<dbReference type="Proteomes" id="UP000249542">
    <property type="component" value="Unassembled WGS sequence"/>
</dbReference>
<evidence type="ECO:0000259" key="4">
    <source>
        <dbReference type="PROSITE" id="PS01124"/>
    </source>
</evidence>
<dbReference type="InterPro" id="IPR018060">
    <property type="entry name" value="HTH_AraC"/>
</dbReference>
<dbReference type="RefSeq" id="WP_111540110.1">
    <property type="nucleotide sequence ID" value="NZ_QKYV01000002.1"/>
</dbReference>
<proteinExistence type="predicted"/>